<gene>
    <name evidence="4" type="primary">kdsB</name>
    <name evidence="4" type="ordered locus">HMU00780</name>
</gene>
<dbReference type="STRING" id="679897.HMU00780"/>
<dbReference type="EC" id="2.7.7.38" evidence="4"/>
<dbReference type="EMBL" id="FN555004">
    <property type="protein sequence ID" value="CBG39342.1"/>
    <property type="molecule type" value="Genomic_DNA"/>
</dbReference>
<keyword evidence="1 4" id="KW-0808">Transferase</keyword>
<dbReference type="Gene3D" id="3.90.550.10">
    <property type="entry name" value="Spore Coat Polysaccharide Biosynthesis Protein SpsA, Chain A"/>
    <property type="match status" value="1"/>
</dbReference>
<evidence type="ECO:0000256" key="1">
    <source>
        <dbReference type="ARBA" id="ARBA00022679"/>
    </source>
</evidence>
<dbReference type="Proteomes" id="UP000001522">
    <property type="component" value="Chromosome"/>
</dbReference>
<evidence type="ECO:0000313" key="5">
    <source>
        <dbReference type="Proteomes" id="UP000001522"/>
    </source>
</evidence>
<dbReference type="Pfam" id="PF02348">
    <property type="entry name" value="CTP_transf_3"/>
    <property type="match status" value="1"/>
</dbReference>
<dbReference type="GO" id="GO:0005829">
    <property type="term" value="C:cytosol"/>
    <property type="evidence" value="ECO:0007669"/>
    <property type="project" value="TreeGrafter"/>
</dbReference>
<protein>
    <submittedName>
        <fullName evidence="4">3-deoxy-manno-octulosonate cytidylyltransferase</fullName>
        <ecNumber evidence="4">2.7.7.38</ecNumber>
    </submittedName>
</protein>
<dbReference type="HOGENOM" id="CLU_065038_0_1_7"/>
<sequence>MILIPARLKSTRFPQKMLANLGGLPLIVRTAKNAARFDDVVVACDDWEVLGICERHGVRAILTSEHHASGTDRCAEACRTLGVSSGEMILNVQGDEPFLEEELIRTLQNITRESPFMASLAKKIAKEDAKDPNLVKVVLDSQKRAVVFSRSLIPYDRDGGDEVEYLGHLGVYGFFGWSLQEFCALQKSAWEDIEKLEQLRAIYHQKPIMMEIVETDSIGIDTQEDLQKAQKILEEMQA</sequence>
<dbReference type="CDD" id="cd02517">
    <property type="entry name" value="CMP-KDO-Synthetase"/>
    <property type="match status" value="1"/>
</dbReference>
<dbReference type="KEGG" id="hms:HMU00780"/>
<dbReference type="PANTHER" id="PTHR42866">
    <property type="entry name" value="3-DEOXY-MANNO-OCTULOSONATE CYTIDYLYLTRANSFERASE"/>
    <property type="match status" value="1"/>
</dbReference>
<dbReference type="GO" id="GO:0008690">
    <property type="term" value="F:3-deoxy-manno-octulosonate cytidylyltransferase activity"/>
    <property type="evidence" value="ECO:0007669"/>
    <property type="project" value="UniProtKB-EC"/>
</dbReference>
<dbReference type="SUPFAM" id="SSF53448">
    <property type="entry name" value="Nucleotide-diphospho-sugar transferases"/>
    <property type="match status" value="1"/>
</dbReference>
<name>D3UFS1_HELM1</name>
<proteinExistence type="predicted"/>
<dbReference type="eggNOG" id="COG1212">
    <property type="taxonomic scope" value="Bacteria"/>
</dbReference>
<keyword evidence="2 4" id="KW-0548">Nucleotidyltransferase</keyword>
<organism evidence="4 5">
    <name type="scientific">Helicobacter mustelae (strain ATCC 43772 / CCUG 25715 / CIP 103759 / LMG 18044 / NCTC 12198 / R85-136P)</name>
    <name type="common">Campylobacter mustelae</name>
    <dbReference type="NCBI Taxonomy" id="679897"/>
    <lineage>
        <taxon>Bacteria</taxon>
        <taxon>Pseudomonadati</taxon>
        <taxon>Campylobacterota</taxon>
        <taxon>Epsilonproteobacteria</taxon>
        <taxon>Campylobacterales</taxon>
        <taxon>Helicobacteraceae</taxon>
        <taxon>Helicobacter</taxon>
    </lineage>
</organism>
<dbReference type="AlphaFoldDB" id="D3UFS1"/>
<evidence type="ECO:0000256" key="3">
    <source>
        <dbReference type="ARBA" id="ARBA00022985"/>
    </source>
</evidence>
<dbReference type="NCBIfam" id="NF003952">
    <property type="entry name" value="PRK05450.1-5"/>
    <property type="match status" value="1"/>
</dbReference>
<dbReference type="InterPro" id="IPR003329">
    <property type="entry name" value="Cytidylyl_trans"/>
</dbReference>
<reference evidence="4 5" key="1">
    <citation type="journal article" date="2010" name="BMC Genomics">
        <title>Comparative genomics and proteomics of Helicobacter mustelae, an ulcerogenic and carcinogenic gastric pathogen.</title>
        <authorList>
            <person name="O'Toole P.W."/>
            <person name="Snelling W.J."/>
            <person name="Canchaya C."/>
            <person name="Forde B.M."/>
            <person name="Hardie K.R."/>
            <person name="Josenhans C."/>
            <person name="Graham R.L.J."/>
            <person name="McMullan G."/>
            <person name="Parkhill J."/>
            <person name="Belda E."/>
            <person name="Bentley S.D."/>
        </authorList>
    </citation>
    <scope>NUCLEOTIDE SEQUENCE [LARGE SCALE GENOMIC DNA]</scope>
    <source>
        <strain evidence="5">ATCC 43772 / LMG 18044 / NCTC 12198 / 12198</strain>
    </source>
</reference>
<dbReference type="PANTHER" id="PTHR42866:SF2">
    <property type="entry name" value="3-DEOXY-MANNO-OCTULOSONATE CYTIDYLYLTRANSFERASE, MITOCHONDRIAL"/>
    <property type="match status" value="1"/>
</dbReference>
<dbReference type="GO" id="GO:0009103">
    <property type="term" value="P:lipopolysaccharide biosynthetic process"/>
    <property type="evidence" value="ECO:0007669"/>
    <property type="project" value="UniProtKB-KW"/>
</dbReference>
<keyword evidence="5" id="KW-1185">Reference proteome</keyword>
<evidence type="ECO:0000256" key="2">
    <source>
        <dbReference type="ARBA" id="ARBA00022695"/>
    </source>
</evidence>
<dbReference type="RefSeq" id="WP_013022440.1">
    <property type="nucleotide sequence ID" value="NC_013949.1"/>
</dbReference>
<dbReference type="InterPro" id="IPR029044">
    <property type="entry name" value="Nucleotide-diphossugar_trans"/>
</dbReference>
<evidence type="ECO:0000313" key="4">
    <source>
        <dbReference type="EMBL" id="CBG39342.1"/>
    </source>
</evidence>
<accession>D3UFS1</accession>
<dbReference type="NCBIfam" id="TIGR00466">
    <property type="entry name" value="kdsB"/>
    <property type="match status" value="1"/>
</dbReference>
<keyword evidence="3" id="KW-0448">Lipopolysaccharide biosynthesis</keyword>
<dbReference type="InterPro" id="IPR004528">
    <property type="entry name" value="KdsB"/>
</dbReference>